<proteinExistence type="predicted"/>
<dbReference type="InterPro" id="IPR036490">
    <property type="entry name" value="ThsB_TIR-like_sf"/>
</dbReference>
<dbReference type="EMBL" id="JAFLVR010000001">
    <property type="protein sequence ID" value="MBO0450815.1"/>
    <property type="molecule type" value="Genomic_DNA"/>
</dbReference>
<organism evidence="2 3">
    <name type="scientific">Candidatus Enterococcus murrayae</name>
    <dbReference type="NCBI Taxonomy" id="2815321"/>
    <lineage>
        <taxon>Bacteria</taxon>
        <taxon>Bacillati</taxon>
        <taxon>Bacillota</taxon>
        <taxon>Bacilli</taxon>
        <taxon>Lactobacillales</taxon>
        <taxon>Enterococcaceae</taxon>
        <taxon>Enterococcus</taxon>
    </lineage>
</organism>
<dbReference type="RefSeq" id="WP_207106625.1">
    <property type="nucleotide sequence ID" value="NZ_JAFLVR010000001.1"/>
</dbReference>
<evidence type="ECO:0000313" key="3">
    <source>
        <dbReference type="Proteomes" id="UP000664495"/>
    </source>
</evidence>
<accession>A0ABS3HBI8</accession>
<dbReference type="Pfam" id="PF08937">
    <property type="entry name" value="ThsB_TIR"/>
    <property type="match status" value="1"/>
</dbReference>
<sequence length="162" mass="19005">MVRRVFFSFYYENDLSRAMVIKNNWALKENEESGFINKAEFERIKRDGEESIKRWIDKQLSGTSVTVVLIGSETLDSKYVQYEIEQSHERGNAIIALKIGKVKNLSQKTSISQSVVKIIGKKKNGELLWFDEIIDREYDYIKNDGFNNLEKWIENVDKVKEK</sequence>
<gene>
    <name evidence="2" type="ORF">JZO85_00950</name>
</gene>
<name>A0ABS3HBI8_9ENTE</name>
<evidence type="ECO:0000313" key="2">
    <source>
        <dbReference type="EMBL" id="MBO0450815.1"/>
    </source>
</evidence>
<protein>
    <submittedName>
        <fullName evidence="2">TIR domain-containing protein</fullName>
    </submittedName>
</protein>
<evidence type="ECO:0000259" key="1">
    <source>
        <dbReference type="Pfam" id="PF08937"/>
    </source>
</evidence>
<reference evidence="2 3" key="1">
    <citation type="submission" date="2021-03" db="EMBL/GenBank/DDBJ databases">
        <title>Enterococcal diversity collection.</title>
        <authorList>
            <person name="Gilmore M.S."/>
            <person name="Schwartzman J."/>
            <person name="Van Tyne D."/>
            <person name="Martin M."/>
            <person name="Earl A.M."/>
            <person name="Manson A.L."/>
            <person name="Straub T."/>
            <person name="Salamzade R."/>
            <person name="Saavedra J."/>
            <person name="Lebreton F."/>
            <person name="Prichula J."/>
            <person name="Schaufler K."/>
            <person name="Gaca A."/>
            <person name="Sgardioli B."/>
            <person name="Wagenaar J."/>
            <person name="Strong T."/>
        </authorList>
    </citation>
    <scope>NUCLEOTIDE SEQUENCE [LARGE SCALE GENOMIC DNA]</scope>
    <source>
        <strain evidence="2 3">MJM16</strain>
    </source>
</reference>
<dbReference type="Gene3D" id="3.40.50.11200">
    <property type="match status" value="1"/>
</dbReference>
<feature type="domain" description="Thoeris protein ThsB TIR-like" evidence="1">
    <location>
        <begin position="6"/>
        <end position="103"/>
    </location>
</feature>
<comment type="caution">
    <text evidence="2">The sequence shown here is derived from an EMBL/GenBank/DDBJ whole genome shotgun (WGS) entry which is preliminary data.</text>
</comment>
<dbReference type="InterPro" id="IPR015032">
    <property type="entry name" value="ThsB__TIR-like_domain"/>
</dbReference>
<dbReference type="Proteomes" id="UP000664495">
    <property type="component" value="Unassembled WGS sequence"/>
</dbReference>
<keyword evidence="3" id="KW-1185">Reference proteome</keyword>
<dbReference type="SUPFAM" id="SSF52206">
    <property type="entry name" value="Hypothetical protein MTH538"/>
    <property type="match status" value="1"/>
</dbReference>